<evidence type="ECO:0000313" key="2">
    <source>
        <dbReference type="EMBL" id="CAG8851099.1"/>
    </source>
</evidence>
<feature type="compositionally biased region" description="Polar residues" evidence="1">
    <location>
        <begin position="12"/>
        <end position="21"/>
    </location>
</feature>
<proteinExistence type="predicted"/>
<dbReference type="EMBL" id="CAJVQB010104275">
    <property type="protein sequence ID" value="CAG8851099.1"/>
    <property type="molecule type" value="Genomic_DNA"/>
</dbReference>
<reference evidence="2 3" key="1">
    <citation type="submission" date="2021-06" db="EMBL/GenBank/DDBJ databases">
        <authorList>
            <person name="Kallberg Y."/>
            <person name="Tangrot J."/>
            <person name="Rosling A."/>
        </authorList>
    </citation>
    <scope>NUCLEOTIDE SEQUENCE [LARGE SCALE GENOMIC DNA]</scope>
    <source>
        <strain evidence="2 3">120-4 pot B 10/14</strain>
    </source>
</reference>
<name>A0ABN7X927_GIGMA</name>
<gene>
    <name evidence="2" type="ORF">GMARGA_LOCUS40559</name>
</gene>
<feature type="non-terminal residue" evidence="2">
    <location>
        <position position="1"/>
    </location>
</feature>
<protein>
    <submittedName>
        <fullName evidence="2">20261_t:CDS:1</fullName>
    </submittedName>
</protein>
<feature type="compositionally biased region" description="Basic and acidic residues" evidence="1">
    <location>
        <begin position="27"/>
        <end position="42"/>
    </location>
</feature>
<comment type="caution">
    <text evidence="2">The sequence shown here is derived from an EMBL/GenBank/DDBJ whole genome shotgun (WGS) entry which is preliminary data.</text>
</comment>
<keyword evidence="3" id="KW-1185">Reference proteome</keyword>
<evidence type="ECO:0000256" key="1">
    <source>
        <dbReference type="SAM" id="MobiDB-lite"/>
    </source>
</evidence>
<sequence length="55" mass="6312">TSKRSKHDHTYSKSSVQTSETTIEEVYEIRNDFEGSYQHDDPQQETSSASTSSRK</sequence>
<feature type="non-terminal residue" evidence="2">
    <location>
        <position position="55"/>
    </location>
</feature>
<organism evidence="2 3">
    <name type="scientific">Gigaspora margarita</name>
    <dbReference type="NCBI Taxonomy" id="4874"/>
    <lineage>
        <taxon>Eukaryota</taxon>
        <taxon>Fungi</taxon>
        <taxon>Fungi incertae sedis</taxon>
        <taxon>Mucoromycota</taxon>
        <taxon>Glomeromycotina</taxon>
        <taxon>Glomeromycetes</taxon>
        <taxon>Diversisporales</taxon>
        <taxon>Gigasporaceae</taxon>
        <taxon>Gigaspora</taxon>
    </lineage>
</organism>
<dbReference type="Proteomes" id="UP000789901">
    <property type="component" value="Unassembled WGS sequence"/>
</dbReference>
<feature type="region of interest" description="Disordered" evidence="1">
    <location>
        <begin position="1"/>
        <end position="55"/>
    </location>
</feature>
<feature type="compositionally biased region" description="Polar residues" evidence="1">
    <location>
        <begin position="44"/>
        <end position="55"/>
    </location>
</feature>
<evidence type="ECO:0000313" key="3">
    <source>
        <dbReference type="Proteomes" id="UP000789901"/>
    </source>
</evidence>
<accession>A0ABN7X927</accession>